<feature type="domain" description="HD/PDEase" evidence="3">
    <location>
        <begin position="73"/>
        <end position="276"/>
    </location>
</feature>
<dbReference type="Gene3D" id="1.10.3210.10">
    <property type="entry name" value="Hypothetical protein af1432"/>
    <property type="match status" value="1"/>
</dbReference>
<evidence type="ECO:0000313" key="4">
    <source>
        <dbReference type="EMBL" id="ABA77766.2"/>
    </source>
</evidence>
<feature type="compositionally biased region" description="Basic and acidic residues" evidence="2">
    <location>
        <begin position="1"/>
        <end position="20"/>
    </location>
</feature>
<dbReference type="OrthoDB" id="9803619at2"/>
<dbReference type="PANTHER" id="PTHR11373:SF32">
    <property type="entry name" value="DEOXYGUANOSINETRIPHOSPHATE TRIPHOSPHOHYDROLASE"/>
    <property type="match status" value="1"/>
</dbReference>
<dbReference type="SUPFAM" id="SSF109604">
    <property type="entry name" value="HD-domain/PDEase-like"/>
    <property type="match status" value="1"/>
</dbReference>
<dbReference type="InterPro" id="IPR027432">
    <property type="entry name" value="dGTP_triphosphohydrolase_C"/>
</dbReference>
<protein>
    <submittedName>
        <fullName evidence="4">Deoxyguanosinetriphosphate triphosphohydrolase-like protein</fullName>
        <ecNumber evidence="4">3.1.5.1</ecNumber>
    </submittedName>
</protein>
<evidence type="ECO:0000313" key="5">
    <source>
        <dbReference type="Proteomes" id="UP000002703"/>
    </source>
</evidence>
<dbReference type="InterPro" id="IPR006674">
    <property type="entry name" value="HD_domain"/>
</dbReference>
<evidence type="ECO:0000256" key="1">
    <source>
        <dbReference type="ARBA" id="ARBA00022801"/>
    </source>
</evidence>
<dbReference type="RefSeq" id="WP_023003513.1">
    <property type="nucleotide sequence ID" value="NC_007493.2"/>
</dbReference>
<name>Q3J618_CERS4</name>
<dbReference type="Gene3D" id="1.10.3550.10">
    <property type="entry name" value="eoxyguanosinetriphosphate triphosphohydrolase domain-like"/>
    <property type="match status" value="1"/>
</dbReference>
<dbReference type="GeneID" id="3718575"/>
<dbReference type="GO" id="GO:0006203">
    <property type="term" value="P:dGTP catabolic process"/>
    <property type="evidence" value="ECO:0007669"/>
    <property type="project" value="TreeGrafter"/>
</dbReference>
<proteinExistence type="predicted"/>
<dbReference type="InterPro" id="IPR050135">
    <property type="entry name" value="dGTPase-like"/>
</dbReference>
<dbReference type="KEGG" id="rsp:RSP_1621"/>
<dbReference type="STRING" id="272943.RSP_1621"/>
<dbReference type="PANTHER" id="PTHR11373">
    <property type="entry name" value="DEOXYNUCLEOSIDE TRIPHOSPHATE TRIPHOSPHOHYDROLASE"/>
    <property type="match status" value="1"/>
</dbReference>
<dbReference type="EMBL" id="CP000143">
    <property type="protein sequence ID" value="ABA77766.2"/>
    <property type="molecule type" value="Genomic_DNA"/>
</dbReference>
<dbReference type="InterPro" id="IPR023293">
    <property type="entry name" value="dGTP_triP_hydro_central_sf"/>
</dbReference>
<keyword evidence="1 4" id="KW-0378">Hydrolase</keyword>
<evidence type="ECO:0000256" key="2">
    <source>
        <dbReference type="SAM" id="MobiDB-lite"/>
    </source>
</evidence>
<feature type="region of interest" description="Disordered" evidence="2">
    <location>
        <begin position="1"/>
        <end position="31"/>
    </location>
</feature>
<dbReference type="CDD" id="cd00077">
    <property type="entry name" value="HDc"/>
    <property type="match status" value="1"/>
</dbReference>
<dbReference type="Pfam" id="PF01966">
    <property type="entry name" value="HD"/>
    <property type="match status" value="1"/>
</dbReference>
<dbReference type="AlphaFoldDB" id="Q3J618"/>
<dbReference type="EnsemblBacteria" id="ABA77766">
    <property type="protein sequence ID" value="ABA77766"/>
    <property type="gene ID" value="RSP_1621"/>
</dbReference>
<dbReference type="InterPro" id="IPR003607">
    <property type="entry name" value="HD/PDEase_dom"/>
</dbReference>
<accession>Q3J618</accession>
<gene>
    <name evidence="4" type="ORF">RSP_1621</name>
</gene>
<evidence type="ECO:0000259" key="3">
    <source>
        <dbReference type="SMART" id="SM00471"/>
    </source>
</evidence>
<organism evidence="4 5">
    <name type="scientific">Cereibacter sphaeroides (strain ATCC 17023 / DSM 158 / JCM 6121 / CCUG 31486 / LMG 2827 / NBRC 12203 / NCIMB 8253 / ATH 2.4.1.)</name>
    <name type="common">Rhodobacter sphaeroides</name>
    <dbReference type="NCBI Taxonomy" id="272943"/>
    <lineage>
        <taxon>Bacteria</taxon>
        <taxon>Pseudomonadati</taxon>
        <taxon>Pseudomonadota</taxon>
        <taxon>Alphaproteobacteria</taxon>
        <taxon>Rhodobacterales</taxon>
        <taxon>Paracoccaceae</taxon>
        <taxon>Cereibacter</taxon>
    </lineage>
</organism>
<dbReference type="NCBIfam" id="TIGR01353">
    <property type="entry name" value="dGTP_triPase"/>
    <property type="match status" value="1"/>
</dbReference>
<keyword evidence="5" id="KW-1185">Reference proteome</keyword>
<dbReference type="Proteomes" id="UP000002703">
    <property type="component" value="Chromosome 1"/>
</dbReference>
<dbReference type="SMART" id="SM00471">
    <property type="entry name" value="HDc"/>
    <property type="match status" value="1"/>
</dbReference>
<reference evidence="5" key="1">
    <citation type="submission" date="2005-09" db="EMBL/GenBank/DDBJ databases">
        <title>Complete sequence of chromosome 1 of Rhodobacter sphaeroides 2.4.1.</title>
        <authorList>
            <person name="Copeland A."/>
            <person name="Lucas S."/>
            <person name="Lapidus A."/>
            <person name="Barry K."/>
            <person name="Detter J.C."/>
            <person name="Glavina T."/>
            <person name="Hammon N."/>
            <person name="Israni S."/>
            <person name="Pitluck S."/>
            <person name="Richardson P."/>
            <person name="Mackenzie C."/>
            <person name="Choudhary M."/>
            <person name="Larimer F."/>
            <person name="Hauser L.J."/>
            <person name="Land M."/>
            <person name="Donohue T.J."/>
            <person name="Kaplan S."/>
        </authorList>
    </citation>
    <scope>NUCLEOTIDE SEQUENCE [LARGE SCALE GENOMIC DNA]</scope>
    <source>
        <strain evidence="5">ATCC 17023 / DSM 158 / JCM 6121 / CCUG 31486 / LMG 2827 / NBRC 12203 / NCIMB 8253 / ATH 2.4.1.</strain>
    </source>
</reference>
<dbReference type="eggNOG" id="COG0232">
    <property type="taxonomic scope" value="Bacteria"/>
</dbReference>
<dbReference type="Gene3D" id="1.10.3410.10">
    <property type="entry name" value="putative deoxyguanosinetriphosphate triphosphohydrolase like domain"/>
    <property type="match status" value="1"/>
</dbReference>
<dbReference type="EC" id="3.1.5.1" evidence="4"/>
<sequence>MSERKPTLWSESRRPRKGEEEAGGTEASATIDEGDKLSWRSVFQRDYDRLLFSTPVRRLSDKTQVWPMDENDGVRTRLTHSHEVANLARSLGSRIATQEEGLFNADLHRTIQPILWAIGLAHDLGNPPFGHQGEAAMGRWFKDREAWIFTHASEEDEKGFAEPIPEKQRLEFTKFDGNPQTLRLVTRLQTHAHGLGLDLSAATLAAMLKYPVSAENRNKDVPAHKKVGYFETERDIVNWIRDETGLKEGQRHPLTWIMEACDDVAYSILDVDDVMKKGIASPEDILSQMGAEDRLKDHACVAKIREAFRRVDEAKHGVFVARDIKIGYMRAYLMEALLDEAAASFIDNAAAIFAFEGGMLPILEESVLCNFLKSVAKDHAFSNPGVLKSEAVGAEAISHIMSFFWASIRDREHNDDIKSCRMTAASKFAWSLVSPNYIEEAARCITKQTPPQRIRYAEMRLLTDMVSGMTDSFAMKLWGDIRALPKC</sequence>
<dbReference type="InterPro" id="IPR006261">
    <property type="entry name" value="dGTPase"/>
</dbReference>
<dbReference type="GO" id="GO:0008832">
    <property type="term" value="F:dGTPase activity"/>
    <property type="evidence" value="ECO:0007669"/>
    <property type="project" value="UniProtKB-EC"/>
</dbReference>